<dbReference type="OrthoDB" id="5296805at2759"/>
<accession>A0A5M8PIT4</accession>
<gene>
    <name evidence="2" type="ORF">FRX48_06800</name>
</gene>
<feature type="region of interest" description="Disordered" evidence="1">
    <location>
        <begin position="335"/>
        <end position="358"/>
    </location>
</feature>
<comment type="caution">
    <text evidence="2">The sequence shown here is derived from an EMBL/GenBank/DDBJ whole genome shotgun (WGS) entry which is preliminary data.</text>
</comment>
<organism evidence="2 3">
    <name type="scientific">Lasallia pustulata</name>
    <dbReference type="NCBI Taxonomy" id="136370"/>
    <lineage>
        <taxon>Eukaryota</taxon>
        <taxon>Fungi</taxon>
        <taxon>Dikarya</taxon>
        <taxon>Ascomycota</taxon>
        <taxon>Pezizomycotina</taxon>
        <taxon>Lecanoromycetes</taxon>
        <taxon>OSLEUM clade</taxon>
        <taxon>Umbilicariomycetidae</taxon>
        <taxon>Umbilicariales</taxon>
        <taxon>Umbilicariaceae</taxon>
        <taxon>Lasallia</taxon>
    </lineage>
</organism>
<proteinExistence type="predicted"/>
<evidence type="ECO:0000256" key="1">
    <source>
        <dbReference type="SAM" id="MobiDB-lite"/>
    </source>
</evidence>
<evidence type="ECO:0000313" key="2">
    <source>
        <dbReference type="EMBL" id="KAA6409247.1"/>
    </source>
</evidence>
<protein>
    <submittedName>
        <fullName evidence="2">Uncharacterized protein</fullName>
    </submittedName>
</protein>
<feature type="region of interest" description="Disordered" evidence="1">
    <location>
        <begin position="400"/>
        <end position="447"/>
    </location>
</feature>
<feature type="region of interest" description="Disordered" evidence="1">
    <location>
        <begin position="244"/>
        <end position="289"/>
    </location>
</feature>
<dbReference type="Proteomes" id="UP000324767">
    <property type="component" value="Unassembled WGS sequence"/>
</dbReference>
<feature type="compositionally biased region" description="Basic and acidic residues" evidence="1">
    <location>
        <begin position="346"/>
        <end position="358"/>
    </location>
</feature>
<name>A0A5M8PIT4_9LECA</name>
<dbReference type="AlphaFoldDB" id="A0A5M8PIT4"/>
<sequence>MEFGTRALTDYEMAELKDLLDCYRQTVQVHHAVSDLWQSDQHKQLFMACLKHDLRVIRTRSQDLKDHEISIYQKALATLMTNDEDLIPAIELYAEEILGLKLLRPAEKDGVLRQAIETRRLVTEKVDLKGSQLRDINPKLHRLWDLYQNAKEDFLSTPEAKWHSYTSSAKFLRDTAENCISYIESKQHLNQDRQDVASASGNDSAEEMLKELRITAGVAKDAAEKGSGGKKRRFDIITMEGVPSAPRSMREETARKRSTCHTVLPTLQKTRPDDDDQRQRAGHGRRDVSQDYVEHLATLAHCRETRIAQTDRERSASPKRVYGYTFDERDYRSHRSRVPGYQSKHQGSEREWRRSEAEDYRPSYYRSGDKIGRRGAEDYNADHNAHYNADYHQSYGRQEMRRAEQHGSSYCEPARRERSGVEDYGFPCNKPGKGEKHGVIDSWRPSN</sequence>
<evidence type="ECO:0000313" key="3">
    <source>
        <dbReference type="Proteomes" id="UP000324767"/>
    </source>
</evidence>
<dbReference type="EMBL" id="VXIT01000011">
    <property type="protein sequence ID" value="KAA6409247.1"/>
    <property type="molecule type" value="Genomic_DNA"/>
</dbReference>
<reference evidence="2 3" key="1">
    <citation type="submission" date="2019-09" db="EMBL/GenBank/DDBJ databases">
        <title>The hologenome of the rock-dwelling lichen Lasallia pustulata.</title>
        <authorList>
            <person name="Greshake Tzovaras B."/>
            <person name="Segers F."/>
            <person name="Bicker A."/>
            <person name="Dal Grande F."/>
            <person name="Otte J."/>
            <person name="Hankeln T."/>
            <person name="Schmitt I."/>
            <person name="Ebersberger I."/>
        </authorList>
    </citation>
    <scope>NUCLEOTIDE SEQUENCE [LARGE SCALE GENOMIC DNA]</scope>
    <source>
        <strain evidence="2">A1-1</strain>
    </source>
</reference>